<keyword evidence="2" id="KW-1185">Reference proteome</keyword>
<dbReference type="KEGG" id="cok:COCCU_07895"/>
<sequence length="155" mass="16413">MSIKNSAKQPLSAVDFPRITETMASFGVELIPGENETVTTANLNGTMVTFALLSSVLIIRADVPTEEITEQGDPTLHLACNQVNSRTFAAKAAIVDRSEKLIVRTEHDVLVAAGMSDDQLHSNIQEAVDTVLAAQTAVQQAAQEIRAAAPGATEA</sequence>
<evidence type="ECO:0000313" key="2">
    <source>
        <dbReference type="Proteomes" id="UP000424462"/>
    </source>
</evidence>
<accession>A0A6B8VPK4</accession>
<evidence type="ECO:0000313" key="1">
    <source>
        <dbReference type="EMBL" id="QGU07512.1"/>
    </source>
</evidence>
<dbReference type="InterPro" id="IPR019660">
    <property type="entry name" value="Put_sensory_transdc_reg_YbjN"/>
</dbReference>
<gene>
    <name evidence="1" type="ORF">COCCU_07895</name>
</gene>
<dbReference type="RefSeq" id="WP_156231001.1">
    <property type="nucleotide sequence ID" value="NZ_CP046455.1"/>
</dbReference>
<evidence type="ECO:0008006" key="3">
    <source>
        <dbReference type="Google" id="ProtNLM"/>
    </source>
</evidence>
<proteinExistence type="predicted"/>
<name>A0A6B8VPK4_9CORY</name>
<dbReference type="AlphaFoldDB" id="A0A6B8VPK4"/>
<reference evidence="1 2" key="1">
    <citation type="submission" date="2019-11" db="EMBL/GenBank/DDBJ databases">
        <title>Complete genome sequence of Corynebacterium kalinowskii 1959, a novel Corynebacterium species isolated from soil of a small paddock in Vilsendorf, Germany.</title>
        <authorList>
            <person name="Schaffert L."/>
            <person name="Ruwe M."/>
            <person name="Milse J."/>
            <person name="Hanuschka K."/>
            <person name="Ortseifen V."/>
            <person name="Droste J."/>
            <person name="Brandt D."/>
            <person name="Schlueter L."/>
            <person name="Kutter Y."/>
            <person name="Vinke S."/>
            <person name="Viehoefer P."/>
            <person name="Jacob L."/>
            <person name="Luebke N.-C."/>
            <person name="Schulte-Berndt E."/>
            <person name="Hain C."/>
            <person name="Linder M."/>
            <person name="Schmidt P."/>
            <person name="Wollenschlaeger L."/>
            <person name="Luttermann T."/>
            <person name="Thieme E."/>
            <person name="Hassa J."/>
            <person name="Haak M."/>
            <person name="Wittchen M."/>
            <person name="Mentz A."/>
            <person name="Persicke M."/>
            <person name="Busche T."/>
            <person name="Ruckert C."/>
        </authorList>
    </citation>
    <scope>NUCLEOTIDE SEQUENCE [LARGE SCALE GENOMIC DNA]</scope>
    <source>
        <strain evidence="1 2">2039</strain>
    </source>
</reference>
<dbReference type="Pfam" id="PF10722">
    <property type="entry name" value="YbjN"/>
    <property type="match status" value="1"/>
</dbReference>
<organism evidence="1 2">
    <name type="scientific">Corynebacterium occultum</name>
    <dbReference type="NCBI Taxonomy" id="2675219"/>
    <lineage>
        <taxon>Bacteria</taxon>
        <taxon>Bacillati</taxon>
        <taxon>Actinomycetota</taxon>
        <taxon>Actinomycetes</taxon>
        <taxon>Mycobacteriales</taxon>
        <taxon>Corynebacteriaceae</taxon>
        <taxon>Corynebacterium</taxon>
    </lineage>
</organism>
<dbReference type="Proteomes" id="UP000424462">
    <property type="component" value="Chromosome"/>
</dbReference>
<protein>
    <recommendedName>
        <fullName evidence="3">Bacterial sensory transduction regulator</fullName>
    </recommendedName>
</protein>
<dbReference type="EMBL" id="CP046455">
    <property type="protein sequence ID" value="QGU07512.1"/>
    <property type="molecule type" value="Genomic_DNA"/>
</dbReference>